<accession>A0ABP7KEA6</accession>
<evidence type="ECO:0000256" key="1">
    <source>
        <dbReference type="ARBA" id="ARBA00021390"/>
    </source>
</evidence>
<feature type="domain" description="HTH deoR-type" evidence="7">
    <location>
        <begin position="22"/>
        <end position="77"/>
    </location>
</feature>
<dbReference type="SMART" id="SM01134">
    <property type="entry name" value="DeoRC"/>
    <property type="match status" value="1"/>
</dbReference>
<dbReference type="Gene3D" id="1.10.10.10">
    <property type="entry name" value="Winged helix-like DNA-binding domain superfamily/Winged helix DNA-binding domain"/>
    <property type="match status" value="1"/>
</dbReference>
<keyword evidence="2" id="KW-0678">Repressor</keyword>
<evidence type="ECO:0000313" key="8">
    <source>
        <dbReference type="EMBL" id="GAA3874574.1"/>
    </source>
</evidence>
<dbReference type="InterPro" id="IPR037171">
    <property type="entry name" value="NagB/RpiA_transferase-like"/>
</dbReference>
<dbReference type="PANTHER" id="PTHR30363">
    <property type="entry name" value="HTH-TYPE TRANSCRIPTIONAL REGULATOR SRLR-RELATED"/>
    <property type="match status" value="1"/>
</dbReference>
<proteinExistence type="predicted"/>
<keyword evidence="3" id="KW-0805">Transcription regulation</keyword>
<dbReference type="Proteomes" id="UP001501803">
    <property type="component" value="Unassembled WGS sequence"/>
</dbReference>
<dbReference type="PRINTS" id="PR00037">
    <property type="entry name" value="HTHLACR"/>
</dbReference>
<evidence type="ECO:0000256" key="2">
    <source>
        <dbReference type="ARBA" id="ARBA00022491"/>
    </source>
</evidence>
<dbReference type="InterPro" id="IPR001034">
    <property type="entry name" value="DeoR_HTH"/>
</dbReference>
<reference evidence="9" key="1">
    <citation type="journal article" date="2019" name="Int. J. Syst. Evol. Microbiol.">
        <title>The Global Catalogue of Microorganisms (GCM) 10K type strain sequencing project: providing services to taxonomists for standard genome sequencing and annotation.</title>
        <authorList>
            <consortium name="The Broad Institute Genomics Platform"/>
            <consortium name="The Broad Institute Genome Sequencing Center for Infectious Disease"/>
            <person name="Wu L."/>
            <person name="Ma J."/>
        </authorList>
    </citation>
    <scope>NUCLEOTIDE SEQUENCE [LARGE SCALE GENOMIC DNA]</scope>
    <source>
        <strain evidence="9">JCM 17021</strain>
    </source>
</reference>
<dbReference type="InterPro" id="IPR018356">
    <property type="entry name" value="Tscrpt_reg_HTH_DeoR_CS"/>
</dbReference>
<evidence type="ECO:0000256" key="5">
    <source>
        <dbReference type="ARBA" id="ARBA00023163"/>
    </source>
</evidence>
<dbReference type="InterPro" id="IPR036390">
    <property type="entry name" value="WH_DNA-bd_sf"/>
</dbReference>
<evidence type="ECO:0000256" key="3">
    <source>
        <dbReference type="ARBA" id="ARBA00023015"/>
    </source>
</evidence>
<dbReference type="PROSITE" id="PS51000">
    <property type="entry name" value="HTH_DEOR_2"/>
    <property type="match status" value="1"/>
</dbReference>
<evidence type="ECO:0000313" key="9">
    <source>
        <dbReference type="Proteomes" id="UP001501803"/>
    </source>
</evidence>
<dbReference type="PROSITE" id="PS00894">
    <property type="entry name" value="HTH_DEOR_1"/>
    <property type="match status" value="1"/>
</dbReference>
<evidence type="ECO:0000259" key="7">
    <source>
        <dbReference type="PROSITE" id="PS51000"/>
    </source>
</evidence>
<keyword evidence="9" id="KW-1185">Reference proteome</keyword>
<dbReference type="EMBL" id="BAABCN010000003">
    <property type="protein sequence ID" value="GAA3874574.1"/>
    <property type="molecule type" value="Genomic_DNA"/>
</dbReference>
<keyword evidence="4 8" id="KW-0238">DNA-binding</keyword>
<dbReference type="InterPro" id="IPR014036">
    <property type="entry name" value="DeoR-like_C"/>
</dbReference>
<dbReference type="Pfam" id="PF00455">
    <property type="entry name" value="DeoRC"/>
    <property type="match status" value="1"/>
</dbReference>
<gene>
    <name evidence="8" type="ORF">GCM10022381_16670</name>
</gene>
<keyword evidence="5" id="KW-0804">Transcription</keyword>
<dbReference type="InterPro" id="IPR036388">
    <property type="entry name" value="WH-like_DNA-bd_sf"/>
</dbReference>
<comment type="caution">
    <text evidence="8">The sequence shown here is derived from an EMBL/GenBank/DDBJ whole genome shotgun (WGS) entry which is preliminary data.</text>
</comment>
<dbReference type="Pfam" id="PF08220">
    <property type="entry name" value="HTH_DeoR"/>
    <property type="match status" value="1"/>
</dbReference>
<dbReference type="GO" id="GO:0003677">
    <property type="term" value="F:DNA binding"/>
    <property type="evidence" value="ECO:0007669"/>
    <property type="project" value="UniProtKB-KW"/>
</dbReference>
<dbReference type="SUPFAM" id="SSF46785">
    <property type="entry name" value="Winged helix' DNA-binding domain"/>
    <property type="match status" value="1"/>
</dbReference>
<dbReference type="PANTHER" id="PTHR30363:SF4">
    <property type="entry name" value="GLYCEROL-3-PHOSPHATE REGULON REPRESSOR"/>
    <property type="match status" value="1"/>
</dbReference>
<dbReference type="RefSeq" id="WP_345064758.1">
    <property type="nucleotide sequence ID" value="NZ_BAABCN010000003.1"/>
</dbReference>
<protein>
    <recommendedName>
        <fullName evidence="1">Lactose phosphotransferase system repressor</fullName>
    </recommendedName>
</protein>
<dbReference type="SUPFAM" id="SSF100950">
    <property type="entry name" value="NagB/RpiA/CoA transferase-like"/>
    <property type="match status" value="1"/>
</dbReference>
<dbReference type="InterPro" id="IPR050313">
    <property type="entry name" value="Carb_Metab_HTH_regulators"/>
</dbReference>
<comment type="function">
    <text evidence="6">Repressor of the lactose catabolism operon. Galactose-6-phosphate is the inducer.</text>
</comment>
<name>A0ABP7KEA6_9MICO</name>
<dbReference type="SMART" id="SM00420">
    <property type="entry name" value="HTH_DEOR"/>
    <property type="match status" value="1"/>
</dbReference>
<sequence length="272" mass="30028">MPEAPEEHADAHDALHSHGRTKAARLSFIGEIVNQRGFVSVDDLTEQLGVSRMTVHRDLDELQRMSMLRKVRGGASAHRSTQFESDLQFRSMSAVDEKKQMARVAASLVSEGDVVIIDDSTTSLAVVPLLIAQPPLTIITNFLPAMQQVSNHPDVHLIALGGEFTPRYQSFLGMMCERNLSDLYADVLIASTSAVRGLDVYHQDQRIVSAKRAMMNAAQRRVLMLDHSKIDHGALHRLGRIDEFTHVIVDDKVEAAVVRSFEDAGVVVLVAT</sequence>
<evidence type="ECO:0000256" key="6">
    <source>
        <dbReference type="ARBA" id="ARBA00024937"/>
    </source>
</evidence>
<evidence type="ECO:0000256" key="4">
    <source>
        <dbReference type="ARBA" id="ARBA00023125"/>
    </source>
</evidence>
<organism evidence="8 9">
    <name type="scientific">Leifsonia kafniensis</name>
    <dbReference type="NCBI Taxonomy" id="475957"/>
    <lineage>
        <taxon>Bacteria</taxon>
        <taxon>Bacillati</taxon>
        <taxon>Actinomycetota</taxon>
        <taxon>Actinomycetes</taxon>
        <taxon>Micrococcales</taxon>
        <taxon>Microbacteriaceae</taxon>
        <taxon>Leifsonia</taxon>
    </lineage>
</organism>